<dbReference type="EMBL" id="JARBDR010000921">
    <property type="protein sequence ID" value="KAJ8298597.1"/>
    <property type="molecule type" value="Genomic_DNA"/>
</dbReference>
<feature type="domain" description="PiggyBac transposable element-derived protein 4 C-terminal zinc-finger" evidence="1">
    <location>
        <begin position="58"/>
        <end position="107"/>
    </location>
</feature>
<gene>
    <name evidence="2" type="ORF">KUTeg_022657</name>
</gene>
<dbReference type="Proteomes" id="UP001217089">
    <property type="component" value="Unassembled WGS sequence"/>
</dbReference>
<protein>
    <recommendedName>
        <fullName evidence="1">PiggyBac transposable element-derived protein 4 C-terminal zinc-finger domain-containing protein</fullName>
    </recommendedName>
</protein>
<organism evidence="2 3">
    <name type="scientific">Tegillarca granosa</name>
    <name type="common">Malaysian cockle</name>
    <name type="synonym">Anadara granosa</name>
    <dbReference type="NCBI Taxonomy" id="220873"/>
    <lineage>
        <taxon>Eukaryota</taxon>
        <taxon>Metazoa</taxon>
        <taxon>Spiralia</taxon>
        <taxon>Lophotrochozoa</taxon>
        <taxon>Mollusca</taxon>
        <taxon>Bivalvia</taxon>
        <taxon>Autobranchia</taxon>
        <taxon>Pteriomorphia</taxon>
        <taxon>Arcoida</taxon>
        <taxon>Arcoidea</taxon>
        <taxon>Arcidae</taxon>
        <taxon>Tegillarca</taxon>
    </lineage>
</organism>
<evidence type="ECO:0000259" key="1">
    <source>
        <dbReference type="Pfam" id="PF13842"/>
    </source>
</evidence>
<evidence type="ECO:0000313" key="2">
    <source>
        <dbReference type="EMBL" id="KAJ8298597.1"/>
    </source>
</evidence>
<sequence>MSQFFLLSYFKKIRRKLRYYKREKRRVHLEQVLMNPQHQDFGNGLPPGLENHKSIGISKSKYCVVCLRNGTKTKSGWGVKTWSKCSECHVPLCSRRGERNCFYEYHLHAFGLEDRSTML</sequence>
<evidence type="ECO:0000313" key="3">
    <source>
        <dbReference type="Proteomes" id="UP001217089"/>
    </source>
</evidence>
<proteinExistence type="predicted"/>
<name>A0ABQ9DZZ9_TEGGR</name>
<accession>A0ABQ9DZZ9</accession>
<dbReference type="InterPro" id="IPR032718">
    <property type="entry name" value="PGBD4_Znf_C"/>
</dbReference>
<comment type="caution">
    <text evidence="2">The sequence shown here is derived from an EMBL/GenBank/DDBJ whole genome shotgun (WGS) entry which is preliminary data.</text>
</comment>
<reference evidence="2 3" key="1">
    <citation type="submission" date="2022-12" db="EMBL/GenBank/DDBJ databases">
        <title>Chromosome-level genome of Tegillarca granosa.</title>
        <authorList>
            <person name="Kim J."/>
        </authorList>
    </citation>
    <scope>NUCLEOTIDE SEQUENCE [LARGE SCALE GENOMIC DNA]</scope>
    <source>
        <strain evidence="2">Teg-2019</strain>
        <tissue evidence="2">Adductor muscle</tissue>
    </source>
</reference>
<dbReference type="Pfam" id="PF13842">
    <property type="entry name" value="zf-Tnp_2"/>
    <property type="match status" value="1"/>
</dbReference>
<keyword evidence="3" id="KW-1185">Reference proteome</keyword>